<dbReference type="PANTHER" id="PTHR22808:SF1">
    <property type="entry name" value="RNA CYTOSINE-C(5)-METHYLTRANSFERASE NSUN2-RELATED"/>
    <property type="match status" value="1"/>
</dbReference>
<dbReference type="SUPFAM" id="SSF53335">
    <property type="entry name" value="S-adenosyl-L-methionine-dependent methyltransferases"/>
    <property type="match status" value="1"/>
</dbReference>
<dbReference type="PROSITE" id="PS01153">
    <property type="entry name" value="NOL1_NOP2_SUN"/>
    <property type="match status" value="1"/>
</dbReference>
<sequence>MGRNRKKNKNQLARKNKEKKLERIAAKGVDARAGQHYHEIVRENENFMMYYKHQKICKNEDEWNEFLTALRSDLPSTFRVTGSKKEAQLLNEAIKKDFLTEYVSVVAELHKVDKSEVKPPRCISWYPGGLAWELNFTRQDIRRSEALNRLHNFLVTETNSGNISRQESVSMIPPLVLDVHSHHKILDMCAAPGSKTAQIIEALHNDHEGGPPTGFVIANDVDNKRCYMLVHQSKRLNSPCCLIVNADASVFPKLTMRNAEGKLEYLKFDRILADVPCSGDGTMRKNPDIWTRWSIGQGNSLHGLQYRILKRGLELLETGGRLVYSTCSLNPVENEAVISHMLQECEDSVELVDVSGELEGLRYNRGMENWDVCDNTEKKFYSDPDDMPERLASIIRPCMFPPKDPEVLKNLHLERCIRILPHHNNTGAFFVAVLQKTKPLPWRRNEDEVPSEQFIEKPIQEESRDAAPPPAKKRKNEYTGFKEDPFFFFNKDEPMFKDIKTEYDISDDFQPENLLRRSLVGKTKYIYYVTEGTRNVISCNEKNIKIINAGIKAFTRCYSKQAVTNRCDFRLAQEGLPSLSSYIGPKRRIFVTKDDLIHLLKNMDPTNPPEISEVSQKMKDQLNKIEPGSCILTYETDELNLIVAAWKGVRTVRAYTEVNDAVHNLRLLGADVSQYAEQNKFKKIESVEKINEDQPESELKETNGTNGNEMSQENTEV</sequence>
<dbReference type="PRINTS" id="PR02008">
    <property type="entry name" value="RCMTFAMILY"/>
</dbReference>
<dbReference type="GO" id="GO:0030488">
    <property type="term" value="P:tRNA methylation"/>
    <property type="evidence" value="ECO:0007669"/>
    <property type="project" value="TreeGrafter"/>
</dbReference>
<dbReference type="PANTHER" id="PTHR22808">
    <property type="entry name" value="NCL1 YEAST -RELATED NOL1/NOP2/FMU SUN DOMAIN-CONTAINING"/>
    <property type="match status" value="1"/>
</dbReference>
<keyword evidence="7 11" id="KW-0949">S-adenosyl-L-methionine</keyword>
<organism evidence="14">
    <name type="scientific">Culicoides sonorensis</name>
    <name type="common">Biting midge</name>
    <dbReference type="NCBI Taxonomy" id="179676"/>
    <lineage>
        <taxon>Eukaryota</taxon>
        <taxon>Metazoa</taxon>
        <taxon>Ecdysozoa</taxon>
        <taxon>Arthropoda</taxon>
        <taxon>Hexapoda</taxon>
        <taxon>Insecta</taxon>
        <taxon>Pterygota</taxon>
        <taxon>Neoptera</taxon>
        <taxon>Endopterygota</taxon>
        <taxon>Diptera</taxon>
        <taxon>Nematocera</taxon>
        <taxon>Chironomoidea</taxon>
        <taxon>Ceratopogonidae</taxon>
        <taxon>Ceratopogoninae</taxon>
        <taxon>Culicoides</taxon>
        <taxon>Monoculicoides</taxon>
    </lineage>
</organism>
<keyword evidence="4" id="KW-0820">tRNA-binding</keyword>
<feature type="compositionally biased region" description="Polar residues" evidence="12">
    <location>
        <begin position="702"/>
        <end position="717"/>
    </location>
</feature>
<feature type="compositionally biased region" description="Basic and acidic residues" evidence="12">
    <location>
        <begin position="686"/>
        <end position="701"/>
    </location>
</feature>
<evidence type="ECO:0000256" key="2">
    <source>
        <dbReference type="ARBA" id="ARBA00007494"/>
    </source>
</evidence>
<dbReference type="Pfam" id="PF01189">
    <property type="entry name" value="Methyltr_RsmB-F"/>
    <property type="match status" value="1"/>
</dbReference>
<dbReference type="InterPro" id="IPR023267">
    <property type="entry name" value="RCMT"/>
</dbReference>
<evidence type="ECO:0000256" key="1">
    <source>
        <dbReference type="ARBA" id="ARBA00004123"/>
    </source>
</evidence>
<feature type="binding site" evidence="11">
    <location>
        <position position="247"/>
    </location>
    <ligand>
        <name>S-adenosyl-L-methionine</name>
        <dbReference type="ChEBI" id="CHEBI:59789"/>
    </ligand>
</feature>
<keyword evidence="6 11" id="KW-0808">Transferase</keyword>
<feature type="compositionally biased region" description="Basic and acidic residues" evidence="12">
    <location>
        <begin position="454"/>
        <end position="465"/>
    </location>
</feature>
<dbReference type="OMA" id="TQRKHFQ"/>
<evidence type="ECO:0000256" key="9">
    <source>
        <dbReference type="ARBA" id="ARBA00022884"/>
    </source>
</evidence>
<dbReference type="InterPro" id="IPR057286">
    <property type="entry name" value="PUA_NSUN2"/>
</dbReference>
<comment type="subcellular location">
    <subcellularLocation>
        <location evidence="1">Nucleus</location>
    </subcellularLocation>
</comment>
<keyword evidence="5 11" id="KW-0489">Methyltransferase</keyword>
<feature type="binding site" evidence="11">
    <location>
        <begin position="189"/>
        <end position="195"/>
    </location>
    <ligand>
        <name>S-adenosyl-L-methionine</name>
        <dbReference type="ChEBI" id="CHEBI:59789"/>
    </ligand>
</feature>
<dbReference type="PRINTS" id="PR02011">
    <property type="entry name" value="RCMTNCL1"/>
</dbReference>
<dbReference type="Pfam" id="PF25376">
    <property type="entry name" value="Pre-PUA_NSUN2"/>
    <property type="match status" value="1"/>
</dbReference>
<evidence type="ECO:0000256" key="4">
    <source>
        <dbReference type="ARBA" id="ARBA00022555"/>
    </source>
</evidence>
<keyword evidence="9 11" id="KW-0694">RNA-binding</keyword>
<evidence type="ECO:0000256" key="3">
    <source>
        <dbReference type="ARBA" id="ARBA00012629"/>
    </source>
</evidence>
<evidence type="ECO:0000313" key="14">
    <source>
        <dbReference type="EMBL" id="SSX19101.1"/>
    </source>
</evidence>
<evidence type="ECO:0000256" key="6">
    <source>
        <dbReference type="ARBA" id="ARBA00022679"/>
    </source>
</evidence>
<feature type="domain" description="SAM-dependent MTase RsmB/NOP-type" evidence="13">
    <location>
        <begin position="66"/>
        <end position="437"/>
    </location>
</feature>
<name>A0A336LQF2_CULSO</name>
<protein>
    <recommendedName>
        <fullName evidence="3">tRNA (cytosine(34)-C(5))-methyltransferase</fullName>
        <ecNumber evidence="3">2.1.1.203</ecNumber>
    </recommendedName>
</protein>
<dbReference type="Pfam" id="PF25378">
    <property type="entry name" value="PUA_NSUN2"/>
    <property type="match status" value="1"/>
</dbReference>
<reference evidence="14" key="1">
    <citation type="submission" date="2018-07" db="EMBL/GenBank/DDBJ databases">
        <authorList>
            <person name="Quirk P.G."/>
            <person name="Krulwich T.A."/>
        </authorList>
    </citation>
    <scope>NUCLEOTIDE SEQUENCE</scope>
</reference>
<evidence type="ECO:0000256" key="10">
    <source>
        <dbReference type="ARBA" id="ARBA00023242"/>
    </source>
</evidence>
<keyword evidence="8" id="KW-0819">tRNA processing</keyword>
<keyword evidence="10" id="KW-0539">Nucleus</keyword>
<dbReference type="AlphaFoldDB" id="A0A336LQF2"/>
<evidence type="ECO:0000256" key="7">
    <source>
        <dbReference type="ARBA" id="ARBA00022691"/>
    </source>
</evidence>
<accession>A0A336LQF2</accession>
<dbReference type="GO" id="GO:0005634">
    <property type="term" value="C:nucleus"/>
    <property type="evidence" value="ECO:0007669"/>
    <property type="project" value="UniProtKB-SubCell"/>
</dbReference>
<dbReference type="InterPro" id="IPR001678">
    <property type="entry name" value="MeTrfase_RsmB-F_NOP2_dom"/>
</dbReference>
<dbReference type="GO" id="GO:0016428">
    <property type="term" value="F:tRNA (cytidine-5-)-methyltransferase activity"/>
    <property type="evidence" value="ECO:0007669"/>
    <property type="project" value="InterPro"/>
</dbReference>
<dbReference type="InterPro" id="IPR023270">
    <property type="entry name" value="RCMT_NCL1"/>
</dbReference>
<dbReference type="InterPro" id="IPR049560">
    <property type="entry name" value="MeTrfase_RsmB-F_NOP2_cat"/>
</dbReference>
<evidence type="ECO:0000259" key="13">
    <source>
        <dbReference type="PROSITE" id="PS51686"/>
    </source>
</evidence>
<feature type="region of interest" description="Disordered" evidence="12">
    <location>
        <begin position="686"/>
        <end position="717"/>
    </location>
</feature>
<dbReference type="EMBL" id="UFQT01000055">
    <property type="protein sequence ID" value="SSX19101.1"/>
    <property type="molecule type" value="Genomic_DNA"/>
</dbReference>
<evidence type="ECO:0000256" key="5">
    <source>
        <dbReference type="ARBA" id="ARBA00022603"/>
    </source>
</evidence>
<feature type="region of interest" description="Disordered" evidence="12">
    <location>
        <begin position="445"/>
        <end position="475"/>
    </location>
</feature>
<evidence type="ECO:0000256" key="11">
    <source>
        <dbReference type="PROSITE-ProRule" id="PRU01023"/>
    </source>
</evidence>
<proteinExistence type="inferred from homology"/>
<dbReference type="EC" id="2.1.1.203" evidence="3"/>
<dbReference type="InterPro" id="IPR057285">
    <property type="entry name" value="Pre-PUA_NSUN2"/>
</dbReference>
<gene>
    <name evidence="14" type="primary">CSON012186</name>
</gene>
<dbReference type="VEuPathDB" id="VectorBase:CSON012186"/>
<comment type="similarity">
    <text evidence="2 11">Belongs to the class I-like SAM-binding methyltransferase superfamily. RsmB/NOP family.</text>
</comment>
<dbReference type="InterPro" id="IPR018314">
    <property type="entry name" value="RsmB/NOL1/NOP2-like_CS"/>
</dbReference>
<dbReference type="GO" id="GO:0005737">
    <property type="term" value="C:cytoplasm"/>
    <property type="evidence" value="ECO:0007669"/>
    <property type="project" value="TreeGrafter"/>
</dbReference>
<evidence type="ECO:0000256" key="8">
    <source>
        <dbReference type="ARBA" id="ARBA00022694"/>
    </source>
</evidence>
<feature type="binding site" evidence="11">
    <location>
        <position position="274"/>
    </location>
    <ligand>
        <name>S-adenosyl-L-methionine</name>
        <dbReference type="ChEBI" id="CHEBI:59789"/>
    </ligand>
</feature>
<dbReference type="Gene3D" id="3.40.50.150">
    <property type="entry name" value="Vaccinia Virus protein VP39"/>
    <property type="match status" value="1"/>
</dbReference>
<dbReference type="GO" id="GO:0000049">
    <property type="term" value="F:tRNA binding"/>
    <property type="evidence" value="ECO:0007669"/>
    <property type="project" value="UniProtKB-KW"/>
</dbReference>
<dbReference type="PROSITE" id="PS51686">
    <property type="entry name" value="SAM_MT_RSMB_NOP"/>
    <property type="match status" value="1"/>
</dbReference>
<dbReference type="InterPro" id="IPR029063">
    <property type="entry name" value="SAM-dependent_MTases_sf"/>
</dbReference>
<evidence type="ECO:0000256" key="12">
    <source>
        <dbReference type="SAM" id="MobiDB-lite"/>
    </source>
</evidence>
<feature type="binding site" evidence="11">
    <location>
        <position position="220"/>
    </location>
    <ligand>
        <name>S-adenosyl-L-methionine</name>
        <dbReference type="ChEBI" id="CHEBI:59789"/>
    </ligand>
</feature>
<feature type="active site" description="Nucleophile" evidence="11">
    <location>
        <position position="327"/>
    </location>
</feature>